<feature type="compositionally biased region" description="Acidic residues" evidence="1">
    <location>
        <begin position="390"/>
        <end position="399"/>
    </location>
</feature>
<name>A0AAD5VQA8_9AGAR</name>
<sequence length="453" mass="51969">MISINSEKPTMEKHAKLESTIWSKLPTDIIRTVLEVSASEGYPPPTHLTLVSKAVKSWVEPHIYRHLSLMENQLIRLHNTFSWSDSSNSHKSSAESPFRRLSFIHSLAISSLGDGFKQALRRLFPHLTNLETLDLSEVLGQPGIIKLLVSIPIGGSSGEPGEVDEGRPAGHRKFLRRLMLDWEVFEQNHFSHCMFTHLTHLVVTFDRGTQWDALRSLSNLSHLAISWSPYSGEILREWVLSLIRIVPRSLRTLVLYFESWRWDSVDCLDESVSGTRPKCMCEPGRPQSFLRRMMLGMVDERLVISSSIGGDGLYSLYLKDHWFSYKRPSLEYWESFWETAEKIKEMRKLSNACACYVPWEHSDDEPSYDTEESDESYLTQASDAILPSDYFDDDNEEYDRDSGSADLSENSEEQSEDDLLSDDLNEGSDDFDEEEEAIDDEDDFYCDDSDDSD</sequence>
<organism evidence="2 3">
    <name type="scientific">Leucocoprinus birnbaumii</name>
    <dbReference type="NCBI Taxonomy" id="56174"/>
    <lineage>
        <taxon>Eukaryota</taxon>
        <taxon>Fungi</taxon>
        <taxon>Dikarya</taxon>
        <taxon>Basidiomycota</taxon>
        <taxon>Agaricomycotina</taxon>
        <taxon>Agaricomycetes</taxon>
        <taxon>Agaricomycetidae</taxon>
        <taxon>Agaricales</taxon>
        <taxon>Agaricineae</taxon>
        <taxon>Agaricaceae</taxon>
        <taxon>Leucocoprinus</taxon>
    </lineage>
</organism>
<evidence type="ECO:0000313" key="3">
    <source>
        <dbReference type="Proteomes" id="UP001213000"/>
    </source>
</evidence>
<accession>A0AAD5VQA8</accession>
<dbReference type="Gene3D" id="3.80.10.10">
    <property type="entry name" value="Ribonuclease Inhibitor"/>
    <property type="match status" value="1"/>
</dbReference>
<dbReference type="InterPro" id="IPR032675">
    <property type="entry name" value="LRR_dom_sf"/>
</dbReference>
<evidence type="ECO:0000313" key="2">
    <source>
        <dbReference type="EMBL" id="KAJ3564530.1"/>
    </source>
</evidence>
<keyword evidence="3" id="KW-1185">Reference proteome</keyword>
<feature type="region of interest" description="Disordered" evidence="1">
    <location>
        <begin position="363"/>
        <end position="453"/>
    </location>
</feature>
<proteinExistence type="predicted"/>
<gene>
    <name evidence="2" type="ORF">NP233_g8238</name>
</gene>
<feature type="compositionally biased region" description="Acidic residues" evidence="1">
    <location>
        <begin position="409"/>
        <end position="453"/>
    </location>
</feature>
<dbReference type="SUPFAM" id="SSF52047">
    <property type="entry name" value="RNI-like"/>
    <property type="match status" value="1"/>
</dbReference>
<evidence type="ECO:0000256" key="1">
    <source>
        <dbReference type="SAM" id="MobiDB-lite"/>
    </source>
</evidence>
<protein>
    <submittedName>
        <fullName evidence="2">Uncharacterized protein</fullName>
    </submittedName>
</protein>
<comment type="caution">
    <text evidence="2">The sequence shown here is derived from an EMBL/GenBank/DDBJ whole genome shotgun (WGS) entry which is preliminary data.</text>
</comment>
<dbReference type="AlphaFoldDB" id="A0AAD5VQA8"/>
<feature type="compositionally biased region" description="Acidic residues" evidence="1">
    <location>
        <begin position="363"/>
        <end position="375"/>
    </location>
</feature>
<reference evidence="2" key="1">
    <citation type="submission" date="2022-07" db="EMBL/GenBank/DDBJ databases">
        <title>Genome Sequence of Leucocoprinus birnbaumii.</title>
        <authorList>
            <person name="Buettner E."/>
        </authorList>
    </citation>
    <scope>NUCLEOTIDE SEQUENCE</scope>
    <source>
        <strain evidence="2">VT141</strain>
    </source>
</reference>
<dbReference type="EMBL" id="JANIEX010000655">
    <property type="protein sequence ID" value="KAJ3564530.1"/>
    <property type="molecule type" value="Genomic_DNA"/>
</dbReference>
<dbReference type="Proteomes" id="UP001213000">
    <property type="component" value="Unassembled WGS sequence"/>
</dbReference>